<dbReference type="STRING" id="7739.C3XQC2"/>
<proteinExistence type="predicted"/>
<feature type="compositionally biased region" description="Polar residues" evidence="1">
    <location>
        <begin position="282"/>
        <end position="292"/>
    </location>
</feature>
<evidence type="ECO:0000313" key="4">
    <source>
        <dbReference type="EMBL" id="EEN69735.1"/>
    </source>
</evidence>
<dbReference type="InterPro" id="IPR021625">
    <property type="entry name" value="PI31_Prot_N"/>
</dbReference>
<sequence length="636" mass="69585">MQWTGFRVSMTTLMMIMGVVAVLIALLPAKAQQPHDKSLRTTSTLTDTGASADEADMGSAHVELLDGDDDVGNGSDQMMVTLHLQSIFQCIRRPCEKVDRAIDPVTQRWRTANTRNDYQKINVCVVPAYDVSLSTGVRMKLRVKISGQKTRVDVGQDCHTLGTLRTLLAPVLGEQYGLGDDMPFEISLNGRDALLGDDKPLSDLGIVSGDLIHILLASVDQPSTNHNTQQQGQHPSSPEHPQPSTNHRAQPQGQDHSSSEQACGLRKETDNTKQTEHAASCGNDTKLATSKSDTTKADPDKALSKNPVNKDEKETVVVDTEESAVNDGDGQDKEVLMDVEEEEAVSLSMEGAGVGGIPSEPMLCREATVDSVPLVLQQVYRANDVKSRHDALCMVLHVLMMESGFSAKEPSSPEDQESINGFTLPNGWKSPGMYKMTYRHMACEGSSCGLTMVPMGSLLMVHGVVTGSNPSMHHQVQLKTDSFTFHNVQDPDRVYKNLPQLSKVFKDSVAQPLLADMRQVLGLPALHGLLALSAEIQLYKKHYQDRKKAREWMRHQRSFHPPPPPWAIPTPPHSFPPTYPPGFIGGDYDRYPPGMPGAFFPPGMGRGFGPSQPIRPSPLGPRFDPIGPLPEHQVIP</sequence>
<dbReference type="InParanoid" id="C3XQC2"/>
<dbReference type="InterPro" id="IPR029071">
    <property type="entry name" value="Ubiquitin-like_domsf"/>
</dbReference>
<evidence type="ECO:0000256" key="1">
    <source>
        <dbReference type="SAM" id="MobiDB-lite"/>
    </source>
</evidence>
<reference evidence="4" key="1">
    <citation type="journal article" date="2008" name="Nature">
        <title>The amphioxus genome and the evolution of the chordate karyotype.</title>
        <authorList>
            <consortium name="US DOE Joint Genome Institute (JGI-PGF)"/>
            <person name="Putnam N.H."/>
            <person name="Butts T."/>
            <person name="Ferrier D.E.K."/>
            <person name="Furlong R.F."/>
            <person name="Hellsten U."/>
            <person name="Kawashima T."/>
            <person name="Robinson-Rechavi M."/>
            <person name="Shoguchi E."/>
            <person name="Terry A."/>
            <person name="Yu J.-K."/>
            <person name="Benito-Gutierrez E.L."/>
            <person name="Dubchak I."/>
            <person name="Garcia-Fernandez J."/>
            <person name="Gibson-Brown J.J."/>
            <person name="Grigoriev I.V."/>
            <person name="Horton A.C."/>
            <person name="de Jong P.J."/>
            <person name="Jurka J."/>
            <person name="Kapitonov V.V."/>
            <person name="Kohara Y."/>
            <person name="Kuroki Y."/>
            <person name="Lindquist E."/>
            <person name="Lucas S."/>
            <person name="Osoegawa K."/>
            <person name="Pennacchio L.A."/>
            <person name="Salamov A.A."/>
            <person name="Satou Y."/>
            <person name="Sauka-Spengler T."/>
            <person name="Schmutz J."/>
            <person name="Shin-I T."/>
            <person name="Toyoda A."/>
            <person name="Bronner-Fraser M."/>
            <person name="Fujiyama A."/>
            <person name="Holland L.Z."/>
            <person name="Holland P.W.H."/>
            <person name="Satoh N."/>
            <person name="Rokhsar D.S."/>
        </authorList>
    </citation>
    <scope>NUCLEOTIDE SEQUENCE [LARGE SCALE GENOMIC DNA]</scope>
    <source>
        <strain evidence="4">S238N-H82</strain>
        <tissue evidence="4">Testes</tissue>
    </source>
</reference>
<dbReference type="FunCoup" id="C3XQC2">
    <property type="interactions" value="280"/>
</dbReference>
<dbReference type="GO" id="GO:0019901">
    <property type="term" value="F:protein kinase binding"/>
    <property type="evidence" value="ECO:0007669"/>
    <property type="project" value="InterPro"/>
</dbReference>
<organism>
    <name type="scientific">Branchiostoma floridae</name>
    <name type="common">Florida lancelet</name>
    <name type="synonym">Amphioxus</name>
    <dbReference type="NCBI Taxonomy" id="7739"/>
    <lineage>
        <taxon>Eukaryota</taxon>
        <taxon>Metazoa</taxon>
        <taxon>Chordata</taxon>
        <taxon>Cephalochordata</taxon>
        <taxon>Leptocardii</taxon>
        <taxon>Amphioxiformes</taxon>
        <taxon>Branchiostomatidae</taxon>
        <taxon>Branchiostoma</taxon>
    </lineage>
</organism>
<dbReference type="FunFam" id="3.40.1000.30:FF:000009">
    <property type="entry name" value="F-box only protein 7"/>
    <property type="match status" value="1"/>
</dbReference>
<evidence type="ECO:0000259" key="3">
    <source>
        <dbReference type="Pfam" id="PF11566"/>
    </source>
</evidence>
<feature type="compositionally biased region" description="Basic and acidic residues" evidence="1">
    <location>
        <begin position="265"/>
        <end position="276"/>
    </location>
</feature>
<evidence type="ECO:0000256" key="2">
    <source>
        <dbReference type="SAM" id="SignalP"/>
    </source>
</evidence>
<feature type="region of interest" description="Disordered" evidence="1">
    <location>
        <begin position="604"/>
        <end position="636"/>
    </location>
</feature>
<gene>
    <name evidence="4" type="ORF">BRAFLDRAFT_84465</name>
</gene>
<protein>
    <recommendedName>
        <fullName evidence="3">PI31 proteasome regulator N-terminal domain-containing protein</fullName>
    </recommendedName>
</protein>
<feature type="region of interest" description="Disordered" evidence="1">
    <location>
        <begin position="222"/>
        <end position="314"/>
    </location>
</feature>
<keyword evidence="2" id="KW-0732">Signal</keyword>
<feature type="compositionally biased region" description="Basic and acidic residues" evidence="1">
    <location>
        <begin position="293"/>
        <end position="314"/>
    </location>
</feature>
<dbReference type="AlphaFoldDB" id="C3XQC2"/>
<dbReference type="PANTHER" id="PTHR15537:SF2">
    <property type="entry name" value="F-BOX ONLY PROTEIN 7"/>
    <property type="match status" value="1"/>
</dbReference>
<feature type="signal peptide" evidence="2">
    <location>
        <begin position="1"/>
        <end position="31"/>
    </location>
</feature>
<dbReference type="PANTHER" id="PTHR15537">
    <property type="entry name" value="F-BOX ONLY PROTEIN 7"/>
    <property type="match status" value="1"/>
</dbReference>
<dbReference type="Gene3D" id="3.40.1000.30">
    <property type="match status" value="1"/>
</dbReference>
<feature type="chain" id="PRO_5002933149" description="PI31 proteasome regulator N-terminal domain-containing protein" evidence="2">
    <location>
        <begin position="32"/>
        <end position="636"/>
    </location>
</feature>
<feature type="domain" description="PI31 proteasome regulator N-terminal" evidence="3">
    <location>
        <begin position="383"/>
        <end position="518"/>
    </location>
</feature>
<name>C3XQC2_BRAFL</name>
<dbReference type="eggNOG" id="ENOG502QTNJ">
    <property type="taxonomic scope" value="Eukaryota"/>
</dbReference>
<dbReference type="InterPro" id="IPR047118">
    <property type="entry name" value="Fbxo7"/>
</dbReference>
<dbReference type="EMBL" id="GG666452">
    <property type="protein sequence ID" value="EEN69735.1"/>
    <property type="molecule type" value="Genomic_DNA"/>
</dbReference>
<dbReference type="Pfam" id="PF11566">
    <property type="entry name" value="PI31_Prot_N"/>
    <property type="match status" value="1"/>
</dbReference>
<dbReference type="SUPFAM" id="SSF54236">
    <property type="entry name" value="Ubiquitin-like"/>
    <property type="match status" value="1"/>
</dbReference>
<accession>C3XQC2</accession>
<dbReference type="CDD" id="cd17039">
    <property type="entry name" value="Ubl_ubiquitin_like"/>
    <property type="match status" value="1"/>
</dbReference>
<feature type="compositionally biased region" description="Polar residues" evidence="1">
    <location>
        <begin position="245"/>
        <end position="261"/>
    </location>
</feature>
<feature type="non-terminal residue" evidence="4">
    <location>
        <position position="636"/>
    </location>
</feature>